<keyword evidence="12 16" id="KW-0472">Membrane</keyword>
<evidence type="ECO:0000256" key="10">
    <source>
        <dbReference type="ARBA" id="ARBA00023065"/>
    </source>
</evidence>
<evidence type="ECO:0000256" key="16">
    <source>
        <dbReference type="SAM" id="Phobius"/>
    </source>
</evidence>
<feature type="transmembrane region" description="Helical" evidence="16">
    <location>
        <begin position="219"/>
        <end position="237"/>
    </location>
</feature>
<dbReference type="InterPro" id="IPR039055">
    <property type="entry name" value="MCU_fam"/>
</dbReference>
<keyword evidence="15" id="KW-0175">Coiled coil</keyword>
<evidence type="ECO:0000256" key="14">
    <source>
        <dbReference type="ARBA" id="ARBA00036634"/>
    </source>
</evidence>
<dbReference type="PANTHER" id="PTHR13462">
    <property type="entry name" value="CALCIUM UNIPORTER PROTEIN, MITOCHONDRIAL"/>
    <property type="match status" value="1"/>
</dbReference>
<reference evidence="18 19" key="1">
    <citation type="journal article" date="2021" name="Sci. Rep.">
        <title>Genome sequencing of the multicellular alga Astrephomene provides insights into convergent evolution of germ-soma differentiation.</title>
        <authorList>
            <person name="Yamashita S."/>
            <person name="Yamamoto K."/>
            <person name="Matsuzaki R."/>
            <person name="Suzuki S."/>
            <person name="Yamaguchi H."/>
            <person name="Hirooka S."/>
            <person name="Minakuchi Y."/>
            <person name="Miyagishima S."/>
            <person name="Kawachi M."/>
            <person name="Toyoda A."/>
            <person name="Nozaki H."/>
        </authorList>
    </citation>
    <scope>NUCLEOTIDE SEQUENCE [LARGE SCALE GENOMIC DNA]</scope>
    <source>
        <strain evidence="18 19">NIES-4017</strain>
    </source>
</reference>
<evidence type="ECO:0000256" key="11">
    <source>
        <dbReference type="ARBA" id="ARBA00023128"/>
    </source>
</evidence>
<protein>
    <recommendedName>
        <fullName evidence="17">Calcium uniporter protein C-terminal domain-containing protein</fullName>
    </recommendedName>
</protein>
<keyword evidence="11" id="KW-0496">Mitochondrion</keyword>
<dbReference type="EMBL" id="BMAR01000030">
    <property type="protein sequence ID" value="GFR49427.1"/>
    <property type="molecule type" value="Genomic_DNA"/>
</dbReference>
<dbReference type="GO" id="GO:0005262">
    <property type="term" value="F:calcium channel activity"/>
    <property type="evidence" value="ECO:0007669"/>
    <property type="project" value="UniProtKB-KW"/>
</dbReference>
<evidence type="ECO:0000313" key="18">
    <source>
        <dbReference type="EMBL" id="GFR49427.1"/>
    </source>
</evidence>
<evidence type="ECO:0000256" key="6">
    <source>
        <dbReference type="ARBA" id="ARBA00022692"/>
    </source>
</evidence>
<keyword evidence="19" id="KW-1185">Reference proteome</keyword>
<dbReference type="AlphaFoldDB" id="A0AAD3DY94"/>
<feature type="domain" description="Calcium uniporter protein C-terminal" evidence="17">
    <location>
        <begin position="111"/>
        <end position="274"/>
    </location>
</feature>
<evidence type="ECO:0000256" key="13">
    <source>
        <dbReference type="ARBA" id="ARBA00023303"/>
    </source>
</evidence>
<evidence type="ECO:0000256" key="5">
    <source>
        <dbReference type="ARBA" id="ARBA00022673"/>
    </source>
</evidence>
<dbReference type="PANTHER" id="PTHR13462:SF10">
    <property type="entry name" value="CALCIUM UNIPORTER PROTEIN, MITOCHONDRIAL"/>
    <property type="match status" value="1"/>
</dbReference>
<keyword evidence="10" id="KW-0406">Ion transport</keyword>
<dbReference type="Proteomes" id="UP001054857">
    <property type="component" value="Unassembled WGS sequence"/>
</dbReference>
<keyword evidence="13" id="KW-0407">Ion channel</keyword>
<accession>A0AAD3DY94</accession>
<dbReference type="Pfam" id="PF04678">
    <property type="entry name" value="MCU"/>
    <property type="match status" value="1"/>
</dbReference>
<keyword evidence="4" id="KW-0109">Calcium transport</keyword>
<evidence type="ECO:0000256" key="9">
    <source>
        <dbReference type="ARBA" id="ARBA00022989"/>
    </source>
</evidence>
<keyword evidence="3" id="KW-0813">Transport</keyword>
<comment type="similarity">
    <text evidence="2">Belongs to the MCU (TC 1.A.77) family.</text>
</comment>
<keyword evidence="9 16" id="KW-1133">Transmembrane helix</keyword>
<comment type="subcellular location">
    <subcellularLocation>
        <location evidence="1">Mitochondrion inner membrane</location>
        <topology evidence="1">Multi-pass membrane protein</topology>
    </subcellularLocation>
</comment>
<evidence type="ECO:0000256" key="12">
    <source>
        <dbReference type="ARBA" id="ARBA00023136"/>
    </source>
</evidence>
<evidence type="ECO:0000259" key="17">
    <source>
        <dbReference type="Pfam" id="PF04678"/>
    </source>
</evidence>
<organism evidence="18 19">
    <name type="scientific">Astrephomene gubernaculifera</name>
    <dbReference type="NCBI Taxonomy" id="47775"/>
    <lineage>
        <taxon>Eukaryota</taxon>
        <taxon>Viridiplantae</taxon>
        <taxon>Chlorophyta</taxon>
        <taxon>core chlorophytes</taxon>
        <taxon>Chlorophyceae</taxon>
        <taxon>CS clade</taxon>
        <taxon>Chlamydomonadales</taxon>
        <taxon>Astrephomenaceae</taxon>
        <taxon>Astrephomene</taxon>
    </lineage>
</organism>
<keyword evidence="8" id="KW-0106">Calcium</keyword>
<gene>
    <name evidence="18" type="ORF">Agub_g11484</name>
</gene>
<evidence type="ECO:0000256" key="2">
    <source>
        <dbReference type="ARBA" id="ARBA00005653"/>
    </source>
</evidence>
<dbReference type="InterPro" id="IPR006769">
    <property type="entry name" value="MCU_C"/>
</dbReference>
<feature type="coiled-coil region" evidence="15">
    <location>
        <begin position="153"/>
        <end position="183"/>
    </location>
</feature>
<dbReference type="GO" id="GO:0015292">
    <property type="term" value="F:uniporter activity"/>
    <property type="evidence" value="ECO:0007669"/>
    <property type="project" value="TreeGrafter"/>
</dbReference>
<keyword evidence="7" id="KW-0999">Mitochondrion inner membrane</keyword>
<comment type="caution">
    <text evidence="18">The sequence shown here is derived from an EMBL/GenBank/DDBJ whole genome shotgun (WGS) entry which is preliminary data.</text>
</comment>
<evidence type="ECO:0000256" key="15">
    <source>
        <dbReference type="SAM" id="Coils"/>
    </source>
</evidence>
<evidence type="ECO:0000256" key="3">
    <source>
        <dbReference type="ARBA" id="ARBA00022448"/>
    </source>
</evidence>
<dbReference type="GO" id="GO:0036444">
    <property type="term" value="P:calcium import into the mitochondrion"/>
    <property type="evidence" value="ECO:0007669"/>
    <property type="project" value="TreeGrafter"/>
</dbReference>
<dbReference type="GO" id="GO:1990246">
    <property type="term" value="C:uniplex complex"/>
    <property type="evidence" value="ECO:0007669"/>
    <property type="project" value="TreeGrafter"/>
</dbReference>
<proteinExistence type="inferred from homology"/>
<sequence length="293" mass="34098">MSSASCLLLLVRGQLQQPILTQLRGSLACLGVVGEREQRSSHPVWRQLRRFSSQSPTKDARKQLDCTKSILQQANILQLRESLDDESERSLHIPYAKFLKMIRASGAAHDEDEAEEVGHALHRSGIVLRHEDTVYLKPEEIVEKVVQILPGNRETSDRKLQEINTELEKLEEIYTQLDKAANRYTTWMLLGGYVVLWIQFGAFYHLTWGDLSWDVMEPIAYMISLGYMLLGYTYFLVTKGQVFDLGPFKAFWLTRIMKQRALKLEFDEERYHHLRKLKERYVKHLAHAPLKQQ</sequence>
<evidence type="ECO:0000313" key="19">
    <source>
        <dbReference type="Proteomes" id="UP001054857"/>
    </source>
</evidence>
<evidence type="ECO:0000256" key="4">
    <source>
        <dbReference type="ARBA" id="ARBA00022568"/>
    </source>
</evidence>
<evidence type="ECO:0000256" key="8">
    <source>
        <dbReference type="ARBA" id="ARBA00022837"/>
    </source>
</evidence>
<evidence type="ECO:0000256" key="7">
    <source>
        <dbReference type="ARBA" id="ARBA00022792"/>
    </source>
</evidence>
<keyword evidence="5" id="KW-0107">Calcium channel</keyword>
<comment type="catalytic activity">
    <reaction evidence="14">
        <text>Ca(2+)(in) = Ca(2+)(out)</text>
        <dbReference type="Rhea" id="RHEA:29671"/>
        <dbReference type="ChEBI" id="CHEBI:29108"/>
    </reaction>
</comment>
<feature type="transmembrane region" description="Helical" evidence="16">
    <location>
        <begin position="187"/>
        <end position="207"/>
    </location>
</feature>
<name>A0AAD3DY94_9CHLO</name>
<evidence type="ECO:0000256" key="1">
    <source>
        <dbReference type="ARBA" id="ARBA00004448"/>
    </source>
</evidence>
<dbReference type="GO" id="GO:0051560">
    <property type="term" value="P:mitochondrial calcium ion homeostasis"/>
    <property type="evidence" value="ECO:0007669"/>
    <property type="project" value="InterPro"/>
</dbReference>
<keyword evidence="6 16" id="KW-0812">Transmembrane</keyword>